<evidence type="ECO:0000256" key="2">
    <source>
        <dbReference type="ARBA" id="ARBA00022692"/>
    </source>
</evidence>
<dbReference type="GO" id="GO:0015179">
    <property type="term" value="F:L-amino acid transmembrane transporter activity"/>
    <property type="evidence" value="ECO:0007669"/>
    <property type="project" value="TreeGrafter"/>
</dbReference>
<name>A0A1X0NQH3_9TRYP</name>
<dbReference type="EMBL" id="NBCO01000025">
    <property type="protein sequence ID" value="ORC86944.1"/>
    <property type="molecule type" value="Genomic_DNA"/>
</dbReference>
<gene>
    <name evidence="7" type="ORF">TM35_000252400</name>
</gene>
<feature type="transmembrane region" description="Helical" evidence="5">
    <location>
        <begin position="356"/>
        <end position="376"/>
    </location>
</feature>
<feature type="transmembrane region" description="Helical" evidence="5">
    <location>
        <begin position="37"/>
        <end position="58"/>
    </location>
</feature>
<evidence type="ECO:0000313" key="7">
    <source>
        <dbReference type="EMBL" id="ORC86944.1"/>
    </source>
</evidence>
<keyword evidence="4 5" id="KW-0472">Membrane</keyword>
<feature type="transmembrane region" description="Helical" evidence="5">
    <location>
        <begin position="121"/>
        <end position="147"/>
    </location>
</feature>
<evidence type="ECO:0000256" key="1">
    <source>
        <dbReference type="ARBA" id="ARBA00004141"/>
    </source>
</evidence>
<feature type="transmembrane region" description="Helical" evidence="5">
    <location>
        <begin position="237"/>
        <end position="259"/>
    </location>
</feature>
<dbReference type="PANTHER" id="PTHR22950">
    <property type="entry name" value="AMINO ACID TRANSPORTER"/>
    <property type="match status" value="1"/>
</dbReference>
<feature type="transmembrane region" description="Helical" evidence="5">
    <location>
        <begin position="78"/>
        <end position="100"/>
    </location>
</feature>
<evidence type="ECO:0000259" key="6">
    <source>
        <dbReference type="Pfam" id="PF01490"/>
    </source>
</evidence>
<dbReference type="RefSeq" id="XP_028881010.1">
    <property type="nucleotide sequence ID" value="XM_029027831.1"/>
</dbReference>
<evidence type="ECO:0000313" key="8">
    <source>
        <dbReference type="Proteomes" id="UP000192257"/>
    </source>
</evidence>
<keyword evidence="3 5" id="KW-1133">Transmembrane helix</keyword>
<dbReference type="Pfam" id="PF01490">
    <property type="entry name" value="Aa_trans"/>
    <property type="match status" value="1"/>
</dbReference>
<dbReference type="VEuPathDB" id="TriTrypDB:TM35_000252400"/>
<feature type="transmembrane region" description="Helical" evidence="5">
    <location>
        <begin position="382"/>
        <end position="402"/>
    </location>
</feature>
<evidence type="ECO:0000256" key="5">
    <source>
        <dbReference type="SAM" id="Phobius"/>
    </source>
</evidence>
<organism evidence="7 8">
    <name type="scientific">Trypanosoma theileri</name>
    <dbReference type="NCBI Taxonomy" id="67003"/>
    <lineage>
        <taxon>Eukaryota</taxon>
        <taxon>Discoba</taxon>
        <taxon>Euglenozoa</taxon>
        <taxon>Kinetoplastea</taxon>
        <taxon>Metakinetoplastina</taxon>
        <taxon>Trypanosomatida</taxon>
        <taxon>Trypanosomatidae</taxon>
        <taxon>Trypanosoma</taxon>
    </lineage>
</organism>
<dbReference type="GO" id="GO:0005737">
    <property type="term" value="C:cytoplasm"/>
    <property type="evidence" value="ECO:0007669"/>
    <property type="project" value="TreeGrafter"/>
</dbReference>
<keyword evidence="8" id="KW-1185">Reference proteome</keyword>
<dbReference type="AlphaFoldDB" id="A0A1X0NQH3"/>
<feature type="transmembrane region" description="Helical" evidence="5">
    <location>
        <begin position="423"/>
        <end position="445"/>
    </location>
</feature>
<protein>
    <submittedName>
        <fullName evidence="7">Putative amino acid transporter PAT4</fullName>
    </submittedName>
</protein>
<feature type="transmembrane region" description="Helical" evidence="5">
    <location>
        <begin position="167"/>
        <end position="186"/>
    </location>
</feature>
<evidence type="ECO:0000256" key="3">
    <source>
        <dbReference type="ARBA" id="ARBA00022989"/>
    </source>
</evidence>
<proteinExistence type="predicted"/>
<keyword evidence="2 5" id="KW-0812">Transmembrane</keyword>
<sequence>MKTSKSCDVIARDYVSPLLEENVVLERNVGSFSLKRVMYLLLNLVPYGGFLSTVFNLASATLGAGVISLPSAFNYCGVIFSLILLLMVTLATIYAIRLLVETRELTGLNSYEAMAKDFFGQGWDLITAGLMWLFTFGTCVAYIISIGDILNAAFTTESFPPFLRTTGGKRIVNIIIWLIGMFTMSLPKRINSLRYVSVIAIFSILFFVSCIVVHSLQNGLKNGKLRDDVKLWNKDNSAIQGLSLFMFAYLCQVNCLEIYDEMVRPTVNKMTFYATFSMSFCLIVYVISGFFGYADFGSEATKSLLLLYDVSNNVLLSVSFIGMVIKLCVGFALSIQPARDSCYYILHWEINTLPRWKHITFCGTMSFLALVLGLFIPSVNKVFGFLGSLCGGLLGFSLPALYRMYCGNWGLTQVGVVNYVCTYILLIAGVVAVVFGTGASIYGVVV</sequence>
<dbReference type="GO" id="GO:0016020">
    <property type="term" value="C:membrane"/>
    <property type="evidence" value="ECO:0007669"/>
    <property type="project" value="UniProtKB-SubCell"/>
</dbReference>
<feature type="transmembrane region" description="Helical" evidence="5">
    <location>
        <begin position="314"/>
        <end position="335"/>
    </location>
</feature>
<dbReference type="Proteomes" id="UP000192257">
    <property type="component" value="Unassembled WGS sequence"/>
</dbReference>
<dbReference type="PANTHER" id="PTHR22950:SF649">
    <property type="entry name" value="ACID TRANSPORTER, PUTATIVE-RELATED"/>
    <property type="match status" value="1"/>
</dbReference>
<dbReference type="GeneID" id="39987611"/>
<feature type="domain" description="Amino acid transporter transmembrane" evidence="6">
    <location>
        <begin position="49"/>
        <end position="441"/>
    </location>
</feature>
<comment type="subcellular location">
    <subcellularLocation>
        <location evidence="1">Membrane</location>
        <topology evidence="1">Multi-pass membrane protein</topology>
    </subcellularLocation>
</comment>
<feature type="transmembrane region" description="Helical" evidence="5">
    <location>
        <begin position="193"/>
        <end position="217"/>
    </location>
</feature>
<dbReference type="InterPro" id="IPR013057">
    <property type="entry name" value="AA_transpt_TM"/>
</dbReference>
<reference evidence="7 8" key="1">
    <citation type="submission" date="2017-03" db="EMBL/GenBank/DDBJ databases">
        <title>An alternative strategy for trypanosome survival in the mammalian bloodstream revealed through genome and transcriptome analysis of the ubiquitous bovine parasite Trypanosoma (Megatrypanum) theileri.</title>
        <authorList>
            <person name="Kelly S."/>
            <person name="Ivens A."/>
            <person name="Mott A."/>
            <person name="O'Neill E."/>
            <person name="Emms D."/>
            <person name="Macleod O."/>
            <person name="Voorheis P."/>
            <person name="Matthews J."/>
            <person name="Matthews K."/>
            <person name="Carrington M."/>
        </authorList>
    </citation>
    <scope>NUCLEOTIDE SEQUENCE [LARGE SCALE GENOMIC DNA]</scope>
    <source>
        <strain evidence="7">Edinburgh</strain>
    </source>
</reference>
<evidence type="ECO:0000256" key="4">
    <source>
        <dbReference type="ARBA" id="ARBA00023136"/>
    </source>
</evidence>
<comment type="caution">
    <text evidence="7">The sequence shown here is derived from an EMBL/GenBank/DDBJ whole genome shotgun (WGS) entry which is preliminary data.</text>
</comment>
<accession>A0A1X0NQH3</accession>
<feature type="transmembrane region" description="Helical" evidence="5">
    <location>
        <begin position="271"/>
        <end position="294"/>
    </location>
</feature>
<dbReference type="OrthoDB" id="28208at2759"/>